<dbReference type="Proteomes" id="UP000663722">
    <property type="component" value="Chromosome"/>
</dbReference>
<dbReference type="PROSITE" id="PS00092">
    <property type="entry name" value="N6_MTASE"/>
    <property type="match status" value="1"/>
</dbReference>
<keyword evidence="3" id="KW-0808">Transferase</keyword>
<dbReference type="GO" id="GO:0009007">
    <property type="term" value="F:site-specific DNA-methyltransferase (adenine-specific) activity"/>
    <property type="evidence" value="ECO:0007669"/>
    <property type="project" value="TreeGrafter"/>
</dbReference>
<dbReference type="SUPFAM" id="SSF53335">
    <property type="entry name" value="S-adenosyl-L-methionine-dependent methyltransferases"/>
    <property type="match status" value="1"/>
</dbReference>
<keyword evidence="2 6" id="KW-0489">Methyltransferase</keyword>
<dbReference type="InterPro" id="IPR029063">
    <property type="entry name" value="SAM-dependent_MTases_sf"/>
</dbReference>
<evidence type="ECO:0000313" key="7">
    <source>
        <dbReference type="Proteomes" id="UP000663722"/>
    </source>
</evidence>
<dbReference type="Pfam" id="PF01555">
    <property type="entry name" value="N6_N4_Mtase"/>
    <property type="match status" value="1"/>
</dbReference>
<dbReference type="NCBIfam" id="NF008572">
    <property type="entry name" value="PRK11524.1"/>
    <property type="match status" value="1"/>
</dbReference>
<evidence type="ECO:0000313" key="6">
    <source>
        <dbReference type="EMBL" id="QTA91206.1"/>
    </source>
</evidence>
<evidence type="ECO:0000259" key="5">
    <source>
        <dbReference type="Pfam" id="PF01555"/>
    </source>
</evidence>
<dbReference type="Gene3D" id="3.40.50.150">
    <property type="entry name" value="Vaccinia Virus protein VP39"/>
    <property type="match status" value="1"/>
</dbReference>
<feature type="domain" description="DNA methylase N-4/N-6" evidence="5">
    <location>
        <begin position="29"/>
        <end position="247"/>
    </location>
</feature>
<dbReference type="PRINTS" id="PR00508">
    <property type="entry name" value="S21N4MTFRASE"/>
</dbReference>
<keyword evidence="7" id="KW-1185">Reference proteome</keyword>
<sequence>MKIYKNENHAIIHGDVMEVLSAHIPDASVDLVFADPPYNIGKNFNGRKDRWSDEKEYLNWSYEWIDLCIKKLRPDGSFYLMASTQSMPRFDTYLREKMEILSRIVWTYDSSGVQARKYFGSLYEPVLFCVRDKKKYTFNSQDILVEAKTGAKRKLIDYRGEKPKPYNSKKVPGNVWHFPRVRYRMEEYENHPTQKPVALLERIIKASSNPDDIVLDPFSGTFTTSYVAEKYGRNSIGIEIEEEYVKIGLRRVGIRSHYNGEKLQREPRTYERKNHSPEQILMFTERKKGYGTSVYQKNN</sequence>
<dbReference type="GO" id="GO:0003677">
    <property type="term" value="F:DNA binding"/>
    <property type="evidence" value="ECO:0007669"/>
    <property type="project" value="InterPro"/>
</dbReference>
<name>A0A975BT83_9BACT</name>
<evidence type="ECO:0000256" key="2">
    <source>
        <dbReference type="ARBA" id="ARBA00022603"/>
    </source>
</evidence>
<evidence type="ECO:0000256" key="1">
    <source>
        <dbReference type="ARBA" id="ARBA00006594"/>
    </source>
</evidence>
<dbReference type="InterPro" id="IPR002052">
    <property type="entry name" value="DNA_methylase_N6_adenine_CS"/>
</dbReference>
<proteinExistence type="inferred from homology"/>
<dbReference type="PANTHER" id="PTHR13370:SF3">
    <property type="entry name" value="TRNA (GUANINE(10)-N2)-METHYLTRANSFERASE HOMOLOG"/>
    <property type="match status" value="1"/>
</dbReference>
<dbReference type="GO" id="GO:0032259">
    <property type="term" value="P:methylation"/>
    <property type="evidence" value="ECO:0007669"/>
    <property type="project" value="UniProtKB-KW"/>
</dbReference>
<dbReference type="KEGG" id="dmm:dnm_072710"/>
<dbReference type="AlphaFoldDB" id="A0A975BT83"/>
<dbReference type="GO" id="GO:0005737">
    <property type="term" value="C:cytoplasm"/>
    <property type="evidence" value="ECO:0007669"/>
    <property type="project" value="TreeGrafter"/>
</dbReference>
<dbReference type="InterPro" id="IPR002941">
    <property type="entry name" value="DNA_methylase_N4/N6"/>
</dbReference>
<evidence type="ECO:0000256" key="3">
    <source>
        <dbReference type="ARBA" id="ARBA00022679"/>
    </source>
</evidence>
<dbReference type="EC" id="2.1.1.-" evidence="4"/>
<dbReference type="PANTHER" id="PTHR13370">
    <property type="entry name" value="RNA METHYLASE-RELATED"/>
    <property type="match status" value="1"/>
</dbReference>
<comment type="similarity">
    <text evidence="1 4">Belongs to the N(4)/N(6)-methyltransferase family.</text>
</comment>
<dbReference type="REBASE" id="490213">
    <property type="entry name" value="M.Dma2077ORF72710P"/>
</dbReference>
<evidence type="ECO:0000256" key="4">
    <source>
        <dbReference type="RuleBase" id="RU362026"/>
    </source>
</evidence>
<reference evidence="6" key="1">
    <citation type="journal article" date="2021" name="Microb. Physiol.">
        <title>Proteogenomic Insights into the Physiology of Marine, Sulfate-Reducing, Filamentous Desulfonema limicola and Desulfonema magnum.</title>
        <authorList>
            <person name="Schnaars V."/>
            <person name="Wohlbrand L."/>
            <person name="Scheve S."/>
            <person name="Hinrichs C."/>
            <person name="Reinhardt R."/>
            <person name="Rabus R."/>
        </authorList>
    </citation>
    <scope>NUCLEOTIDE SEQUENCE</scope>
    <source>
        <strain evidence="6">4be13</strain>
    </source>
</reference>
<dbReference type="EMBL" id="CP061800">
    <property type="protein sequence ID" value="QTA91206.1"/>
    <property type="molecule type" value="Genomic_DNA"/>
</dbReference>
<dbReference type="RefSeq" id="WP_207679080.1">
    <property type="nucleotide sequence ID" value="NZ_CP061800.1"/>
</dbReference>
<gene>
    <name evidence="6" type="ORF">dnm_072710</name>
</gene>
<protein>
    <recommendedName>
        <fullName evidence="4">Methyltransferase</fullName>
        <ecNumber evidence="4">2.1.1.-</ecNumber>
    </recommendedName>
</protein>
<dbReference type="GO" id="GO:0008170">
    <property type="term" value="F:N-methyltransferase activity"/>
    <property type="evidence" value="ECO:0007669"/>
    <property type="project" value="InterPro"/>
</dbReference>
<accession>A0A975BT83</accession>
<organism evidence="6 7">
    <name type="scientific">Desulfonema magnum</name>
    <dbReference type="NCBI Taxonomy" id="45655"/>
    <lineage>
        <taxon>Bacteria</taxon>
        <taxon>Pseudomonadati</taxon>
        <taxon>Thermodesulfobacteriota</taxon>
        <taxon>Desulfobacteria</taxon>
        <taxon>Desulfobacterales</taxon>
        <taxon>Desulfococcaceae</taxon>
        <taxon>Desulfonema</taxon>
    </lineage>
</organism>
<dbReference type="InterPro" id="IPR001091">
    <property type="entry name" value="RM_Methyltransferase"/>
</dbReference>